<dbReference type="Gene3D" id="3.40.50.2300">
    <property type="match status" value="1"/>
</dbReference>
<dbReference type="InterPro" id="IPR011006">
    <property type="entry name" value="CheY-like_superfamily"/>
</dbReference>
<dbReference type="PANTHER" id="PTHR44591">
    <property type="entry name" value="STRESS RESPONSE REGULATOR PROTEIN 1"/>
    <property type="match status" value="1"/>
</dbReference>
<keyword evidence="6" id="KW-1185">Reference proteome</keyword>
<dbReference type="SMART" id="SM00448">
    <property type="entry name" value="REC"/>
    <property type="match status" value="1"/>
</dbReference>
<feature type="modified residue" description="4-aspartylphosphate" evidence="2">
    <location>
        <position position="56"/>
    </location>
</feature>
<keyword evidence="3" id="KW-0175">Coiled coil</keyword>
<keyword evidence="1 2" id="KW-0597">Phosphoprotein</keyword>
<dbReference type="PROSITE" id="PS50110">
    <property type="entry name" value="RESPONSE_REGULATORY"/>
    <property type="match status" value="1"/>
</dbReference>
<feature type="coiled-coil region" evidence="3">
    <location>
        <begin position="130"/>
        <end position="182"/>
    </location>
</feature>
<dbReference type="InterPro" id="IPR001789">
    <property type="entry name" value="Sig_transdc_resp-reg_receiver"/>
</dbReference>
<dbReference type="EMBL" id="FNFC01000006">
    <property type="protein sequence ID" value="SDJ63739.1"/>
    <property type="molecule type" value="Genomic_DNA"/>
</dbReference>
<dbReference type="Pfam" id="PF00072">
    <property type="entry name" value="Response_reg"/>
    <property type="match status" value="1"/>
</dbReference>
<accession>A0A1G8VCQ4</accession>
<reference evidence="5 6" key="1">
    <citation type="submission" date="2016-10" db="EMBL/GenBank/DDBJ databases">
        <authorList>
            <person name="de Groot N.N."/>
        </authorList>
    </citation>
    <scope>NUCLEOTIDE SEQUENCE [LARGE SCALE GENOMIC DNA]</scope>
    <source>
        <strain evidence="5 6">IBRC-M10015</strain>
    </source>
</reference>
<evidence type="ECO:0000256" key="3">
    <source>
        <dbReference type="SAM" id="Coils"/>
    </source>
</evidence>
<evidence type="ECO:0000256" key="1">
    <source>
        <dbReference type="ARBA" id="ARBA00022553"/>
    </source>
</evidence>
<dbReference type="AlphaFoldDB" id="A0A1G8VCQ4"/>
<sequence>MTERTDRPRILIADDEERVAKTYELRLSREYDTAVVLSGEEALQEIDDSFNVVLLDRRMPDLSGDRVLEEIRRRGIDCRVVMVTAVDPDFDITEMDVDDYVVKPVNKDELHEVVERAMTISEYNAQVQELSALKLKRNVLEVEMARTELEDSPEYQTLTEQIDELESNIDEFEETLDLDQVDLHL</sequence>
<feature type="domain" description="Response regulatory" evidence="4">
    <location>
        <begin position="9"/>
        <end position="118"/>
    </location>
</feature>
<name>A0A1G8VCQ4_9EURY</name>
<evidence type="ECO:0000259" key="4">
    <source>
        <dbReference type="PROSITE" id="PS50110"/>
    </source>
</evidence>
<protein>
    <submittedName>
        <fullName evidence="5">HalX domain-containing protein</fullName>
    </submittedName>
</protein>
<proteinExistence type="predicted"/>
<dbReference type="GO" id="GO:0000160">
    <property type="term" value="P:phosphorelay signal transduction system"/>
    <property type="evidence" value="ECO:0007669"/>
    <property type="project" value="InterPro"/>
</dbReference>
<dbReference type="SUPFAM" id="SSF52172">
    <property type="entry name" value="CheY-like"/>
    <property type="match status" value="1"/>
</dbReference>
<evidence type="ECO:0000313" key="5">
    <source>
        <dbReference type="EMBL" id="SDJ63739.1"/>
    </source>
</evidence>
<dbReference type="PANTHER" id="PTHR44591:SF3">
    <property type="entry name" value="RESPONSE REGULATORY DOMAIN-CONTAINING PROTEIN"/>
    <property type="match status" value="1"/>
</dbReference>
<dbReference type="InterPro" id="IPR050595">
    <property type="entry name" value="Bact_response_regulator"/>
</dbReference>
<gene>
    <name evidence="5" type="ORF">SAMN05216226_106141</name>
</gene>
<dbReference type="STRING" id="890420.SAMN05216226_106141"/>
<dbReference type="Proteomes" id="UP000198856">
    <property type="component" value="Unassembled WGS sequence"/>
</dbReference>
<dbReference type="OrthoDB" id="86314at2157"/>
<evidence type="ECO:0000256" key="2">
    <source>
        <dbReference type="PROSITE-ProRule" id="PRU00169"/>
    </source>
</evidence>
<dbReference type="RefSeq" id="WP_092701649.1">
    <property type="nucleotide sequence ID" value="NZ_FNFC01000006.1"/>
</dbReference>
<dbReference type="Pfam" id="PF08663">
    <property type="entry name" value="HalX"/>
    <property type="match status" value="1"/>
</dbReference>
<evidence type="ECO:0000313" key="6">
    <source>
        <dbReference type="Proteomes" id="UP000198856"/>
    </source>
</evidence>
<dbReference type="InterPro" id="IPR013971">
    <property type="entry name" value="HalX_domain"/>
</dbReference>
<organism evidence="5 6">
    <name type="scientific">Halovenus aranensis</name>
    <dbReference type="NCBI Taxonomy" id="890420"/>
    <lineage>
        <taxon>Archaea</taxon>
        <taxon>Methanobacteriati</taxon>
        <taxon>Methanobacteriota</taxon>
        <taxon>Stenosarchaea group</taxon>
        <taxon>Halobacteria</taxon>
        <taxon>Halobacteriales</taxon>
        <taxon>Haloarculaceae</taxon>
        <taxon>Halovenus</taxon>
    </lineage>
</organism>